<comment type="caution">
    <text evidence="1">The sequence shown here is derived from an EMBL/GenBank/DDBJ whole genome shotgun (WGS) entry which is preliminary data.</text>
</comment>
<name>A0A4U8V2N4_STECR</name>
<dbReference type="AlphaFoldDB" id="A0A4U8V2N4"/>
<organism evidence="1 2">
    <name type="scientific">Steinernema carpocapsae</name>
    <name type="common">Entomopathogenic nematode</name>
    <dbReference type="NCBI Taxonomy" id="34508"/>
    <lineage>
        <taxon>Eukaryota</taxon>
        <taxon>Metazoa</taxon>
        <taxon>Ecdysozoa</taxon>
        <taxon>Nematoda</taxon>
        <taxon>Chromadorea</taxon>
        <taxon>Rhabditida</taxon>
        <taxon>Tylenchina</taxon>
        <taxon>Panagrolaimomorpha</taxon>
        <taxon>Strongyloidoidea</taxon>
        <taxon>Steinernematidae</taxon>
        <taxon>Steinernema</taxon>
    </lineage>
</organism>
<dbReference type="EMBL" id="AZBU02000001">
    <property type="protein sequence ID" value="TMS39609.1"/>
    <property type="molecule type" value="Genomic_DNA"/>
</dbReference>
<accession>A0A4U8V2N4</accession>
<evidence type="ECO:0000313" key="1">
    <source>
        <dbReference type="EMBL" id="TMS39609.1"/>
    </source>
</evidence>
<keyword evidence="2" id="KW-1185">Reference proteome</keyword>
<dbReference type="Proteomes" id="UP000298663">
    <property type="component" value="Chromosome X"/>
</dbReference>
<sequence>MNASLFTEAQRSCIRKTYGAAFLRVSCNMRGLISKREVVVVVVRRTKEGLRALTSSSFALRVVAQRSRSLLLQGVRLAWWPRARLLLLLLLHAHKREGL</sequence>
<proteinExistence type="predicted"/>
<gene>
    <name evidence="1" type="ORF">L596_006107</name>
</gene>
<protein>
    <submittedName>
        <fullName evidence="1">Uncharacterized protein</fullName>
    </submittedName>
</protein>
<dbReference type="EMBL" id="CM016762">
    <property type="protein sequence ID" value="TMS39609.1"/>
    <property type="molecule type" value="Genomic_DNA"/>
</dbReference>
<reference evidence="1 2" key="2">
    <citation type="journal article" date="2019" name="G3 (Bethesda)">
        <title>Hybrid Assembly of the Genome of the Entomopathogenic Nematode Steinernema carpocapsae Identifies the X-Chromosome.</title>
        <authorList>
            <person name="Serra L."/>
            <person name="Macchietto M."/>
            <person name="Macias-Munoz A."/>
            <person name="McGill C.J."/>
            <person name="Rodriguez I.M."/>
            <person name="Rodriguez B."/>
            <person name="Murad R."/>
            <person name="Mortazavi A."/>
        </authorList>
    </citation>
    <scope>NUCLEOTIDE SEQUENCE [LARGE SCALE GENOMIC DNA]</scope>
    <source>
        <strain evidence="1 2">ALL</strain>
    </source>
</reference>
<evidence type="ECO:0000313" key="2">
    <source>
        <dbReference type="Proteomes" id="UP000298663"/>
    </source>
</evidence>
<reference evidence="1 2" key="1">
    <citation type="journal article" date="2015" name="Genome Biol.">
        <title>Comparative genomics of Steinernema reveals deeply conserved gene regulatory networks.</title>
        <authorList>
            <person name="Dillman A.R."/>
            <person name="Macchietto M."/>
            <person name="Porter C.F."/>
            <person name="Rogers A."/>
            <person name="Williams B."/>
            <person name="Antoshechkin I."/>
            <person name="Lee M.M."/>
            <person name="Goodwin Z."/>
            <person name="Lu X."/>
            <person name="Lewis E.E."/>
            <person name="Goodrich-Blair H."/>
            <person name="Stock S.P."/>
            <person name="Adams B.J."/>
            <person name="Sternberg P.W."/>
            <person name="Mortazavi A."/>
        </authorList>
    </citation>
    <scope>NUCLEOTIDE SEQUENCE [LARGE SCALE GENOMIC DNA]</scope>
    <source>
        <strain evidence="1 2">ALL</strain>
    </source>
</reference>